<dbReference type="EMBL" id="AMZN01000043">
    <property type="protein sequence ID" value="ELR71272.1"/>
    <property type="molecule type" value="Genomic_DNA"/>
</dbReference>
<proteinExistence type="predicted"/>
<sequence>MGEWFTAIILIVAGLALIVIEIIFVPGTTIVGILGLIATIFGIYLSFVYFGSEVGWWMAAGTAILFGVALYYSFRKNAWDRFSLKDTIQSKVNEGRNSMLQIGDEGIAMSTLRPFGKAEFEQGEFEVRSIGNYIDSGTKVKIIKISNNSIFVEPIN</sequence>
<comment type="caution">
    <text evidence="8">The sequence shown here is derived from an EMBL/GenBank/DDBJ whole genome shotgun (WGS) entry which is preliminary data.</text>
</comment>
<gene>
    <name evidence="8" type="ORF">C900_02887</name>
</gene>
<evidence type="ECO:0000313" key="9">
    <source>
        <dbReference type="Proteomes" id="UP000011135"/>
    </source>
</evidence>
<dbReference type="InterPro" id="IPR056739">
    <property type="entry name" value="NfeD_membrane"/>
</dbReference>
<keyword evidence="9" id="KW-1185">Reference proteome</keyword>
<dbReference type="OrthoDB" id="1120520at2"/>
<feature type="transmembrane region" description="Helical" evidence="5">
    <location>
        <begin position="56"/>
        <end position="74"/>
    </location>
</feature>
<dbReference type="InterPro" id="IPR052165">
    <property type="entry name" value="Membrane_assoc_protease"/>
</dbReference>
<dbReference type="Proteomes" id="UP000011135">
    <property type="component" value="Unassembled WGS sequence"/>
</dbReference>
<dbReference type="InterPro" id="IPR012340">
    <property type="entry name" value="NA-bd_OB-fold"/>
</dbReference>
<organism evidence="8 9">
    <name type="scientific">Fulvivirga imtechensis AK7</name>
    <dbReference type="NCBI Taxonomy" id="1237149"/>
    <lineage>
        <taxon>Bacteria</taxon>
        <taxon>Pseudomonadati</taxon>
        <taxon>Bacteroidota</taxon>
        <taxon>Cytophagia</taxon>
        <taxon>Cytophagales</taxon>
        <taxon>Fulvivirgaceae</taxon>
        <taxon>Fulvivirga</taxon>
    </lineage>
</organism>
<dbReference type="PANTHER" id="PTHR33507">
    <property type="entry name" value="INNER MEMBRANE PROTEIN YBBJ"/>
    <property type="match status" value="1"/>
</dbReference>
<feature type="domain" description="NfeD-like C-terminal" evidence="6">
    <location>
        <begin position="102"/>
        <end position="154"/>
    </location>
</feature>
<evidence type="ECO:0000256" key="3">
    <source>
        <dbReference type="ARBA" id="ARBA00022989"/>
    </source>
</evidence>
<evidence type="ECO:0000256" key="1">
    <source>
        <dbReference type="ARBA" id="ARBA00004141"/>
    </source>
</evidence>
<evidence type="ECO:0000256" key="4">
    <source>
        <dbReference type="ARBA" id="ARBA00023136"/>
    </source>
</evidence>
<accession>L8JVM6</accession>
<dbReference type="AlphaFoldDB" id="L8JVM6"/>
<feature type="transmembrane region" description="Helical" evidence="5">
    <location>
        <begin position="6"/>
        <end position="24"/>
    </location>
</feature>
<dbReference type="PATRIC" id="fig|1237149.3.peg.2643"/>
<name>L8JVM6_9BACT</name>
<dbReference type="InterPro" id="IPR002810">
    <property type="entry name" value="NfeD-like_C"/>
</dbReference>
<reference evidence="8 9" key="1">
    <citation type="submission" date="2012-12" db="EMBL/GenBank/DDBJ databases">
        <title>Genome assembly of Fulvivirga imtechensis AK7.</title>
        <authorList>
            <person name="Nupur N."/>
            <person name="Khatri I."/>
            <person name="Kumar R."/>
            <person name="Subramanian S."/>
            <person name="Pinnaka A."/>
        </authorList>
    </citation>
    <scope>NUCLEOTIDE SEQUENCE [LARGE SCALE GENOMIC DNA]</scope>
    <source>
        <strain evidence="8 9">AK7</strain>
    </source>
</reference>
<evidence type="ECO:0000313" key="8">
    <source>
        <dbReference type="EMBL" id="ELR71272.1"/>
    </source>
</evidence>
<evidence type="ECO:0000259" key="6">
    <source>
        <dbReference type="Pfam" id="PF01957"/>
    </source>
</evidence>
<keyword evidence="3 5" id="KW-1133">Transmembrane helix</keyword>
<dbReference type="GO" id="GO:0005886">
    <property type="term" value="C:plasma membrane"/>
    <property type="evidence" value="ECO:0007669"/>
    <property type="project" value="TreeGrafter"/>
</dbReference>
<keyword evidence="4 5" id="KW-0472">Membrane</keyword>
<evidence type="ECO:0000259" key="7">
    <source>
        <dbReference type="Pfam" id="PF24961"/>
    </source>
</evidence>
<evidence type="ECO:0000256" key="5">
    <source>
        <dbReference type="SAM" id="Phobius"/>
    </source>
</evidence>
<dbReference type="STRING" id="1237149.C900_02887"/>
<dbReference type="Pfam" id="PF01957">
    <property type="entry name" value="NfeD"/>
    <property type="match status" value="1"/>
</dbReference>
<dbReference type="PANTHER" id="PTHR33507:SF3">
    <property type="entry name" value="INNER MEMBRANE PROTEIN YBBJ"/>
    <property type="match status" value="1"/>
</dbReference>
<keyword evidence="2 5" id="KW-0812">Transmembrane</keyword>
<dbReference type="Pfam" id="PF24961">
    <property type="entry name" value="NfeD_membrane"/>
    <property type="match status" value="1"/>
</dbReference>
<dbReference type="RefSeq" id="WP_009580210.1">
    <property type="nucleotide sequence ID" value="NZ_AMZN01000043.1"/>
</dbReference>
<feature type="transmembrane region" description="Helical" evidence="5">
    <location>
        <begin position="31"/>
        <end position="50"/>
    </location>
</feature>
<comment type="subcellular location">
    <subcellularLocation>
        <location evidence="1">Membrane</location>
        <topology evidence="1">Multi-pass membrane protein</topology>
    </subcellularLocation>
</comment>
<dbReference type="eggNOG" id="COG1030">
    <property type="taxonomic scope" value="Bacteria"/>
</dbReference>
<evidence type="ECO:0000256" key="2">
    <source>
        <dbReference type="ARBA" id="ARBA00022692"/>
    </source>
</evidence>
<feature type="domain" description="NfeD integral membrane" evidence="7">
    <location>
        <begin position="6"/>
        <end position="72"/>
    </location>
</feature>
<protein>
    <submittedName>
        <fullName evidence="8">Uncharacterized protein</fullName>
    </submittedName>
</protein>
<dbReference type="Gene3D" id="2.40.50.140">
    <property type="entry name" value="Nucleic acid-binding proteins"/>
    <property type="match status" value="1"/>
</dbReference>